<dbReference type="EMBL" id="JBHLWO010000004">
    <property type="protein sequence ID" value="MFC0321043.1"/>
    <property type="molecule type" value="Genomic_DNA"/>
</dbReference>
<comment type="caution">
    <text evidence="2">The sequence shown here is derived from an EMBL/GenBank/DDBJ whole genome shotgun (WGS) entry which is preliminary data.</text>
</comment>
<proteinExistence type="predicted"/>
<reference evidence="2 3" key="1">
    <citation type="submission" date="2024-09" db="EMBL/GenBank/DDBJ databases">
        <authorList>
            <person name="Sun Q."/>
            <person name="Mori K."/>
        </authorList>
    </citation>
    <scope>NUCLEOTIDE SEQUENCE [LARGE SCALE GENOMIC DNA]</scope>
    <source>
        <strain evidence="2 3">CCM 7765</strain>
    </source>
</reference>
<keyword evidence="1" id="KW-0732">Signal</keyword>
<evidence type="ECO:0000256" key="1">
    <source>
        <dbReference type="SAM" id="SignalP"/>
    </source>
</evidence>
<feature type="signal peptide" evidence="1">
    <location>
        <begin position="1"/>
        <end position="19"/>
    </location>
</feature>
<protein>
    <recommendedName>
        <fullName evidence="4">Outer membrane protein beta-barrel domain-containing protein</fullName>
    </recommendedName>
</protein>
<dbReference type="SUPFAM" id="SSF56925">
    <property type="entry name" value="OMPA-like"/>
    <property type="match status" value="1"/>
</dbReference>
<keyword evidence="3" id="KW-1185">Reference proteome</keyword>
<evidence type="ECO:0008006" key="4">
    <source>
        <dbReference type="Google" id="ProtNLM"/>
    </source>
</evidence>
<name>A0ABV6HSZ9_9SPHI</name>
<accession>A0ABV6HSZ9</accession>
<sequence>MRKVLLALVFFSISFPLCAQITRIDTLAYKPIHIPQKQGPRFSEFLYSVGLRAFAYEQFPKILDQTTREHFYSSAFNGLFFKFNDNQISYRIAGSYFDKDVSLNGNCINCSGNGNLKNTTIKIGFEKNITYTRLQPYFGLDLGYTYQKYKGSYMNGSDINVTNDAVIDRKDAILASPFIGLKFNIIPTVTIAAESNLTVAYSFQKIEIAHDETTEKRPTEKGWEYYFGPVGILSVQFNFGNLY</sequence>
<feature type="chain" id="PRO_5046476609" description="Outer membrane protein beta-barrel domain-containing protein" evidence="1">
    <location>
        <begin position="20"/>
        <end position="243"/>
    </location>
</feature>
<dbReference type="RefSeq" id="WP_130857892.1">
    <property type="nucleotide sequence ID" value="NZ_JBHLWO010000004.1"/>
</dbReference>
<dbReference type="InterPro" id="IPR011250">
    <property type="entry name" value="OMP/PagP_B-barrel"/>
</dbReference>
<organism evidence="2 3">
    <name type="scientific">Olivibacter oleidegradans</name>
    <dbReference type="NCBI Taxonomy" id="760123"/>
    <lineage>
        <taxon>Bacteria</taxon>
        <taxon>Pseudomonadati</taxon>
        <taxon>Bacteroidota</taxon>
        <taxon>Sphingobacteriia</taxon>
        <taxon>Sphingobacteriales</taxon>
        <taxon>Sphingobacteriaceae</taxon>
        <taxon>Olivibacter</taxon>
    </lineage>
</organism>
<dbReference type="Proteomes" id="UP001589774">
    <property type="component" value="Unassembled WGS sequence"/>
</dbReference>
<gene>
    <name evidence="2" type="ORF">ACFFI0_22165</name>
</gene>
<evidence type="ECO:0000313" key="2">
    <source>
        <dbReference type="EMBL" id="MFC0321043.1"/>
    </source>
</evidence>
<evidence type="ECO:0000313" key="3">
    <source>
        <dbReference type="Proteomes" id="UP001589774"/>
    </source>
</evidence>